<evidence type="ECO:0000313" key="2">
    <source>
        <dbReference type="Proteomes" id="UP000244896"/>
    </source>
</evidence>
<dbReference type="PANTHER" id="PTHR34986:SF1">
    <property type="entry name" value="PROTEIN YIAL"/>
    <property type="match status" value="1"/>
</dbReference>
<protein>
    <recommendedName>
        <fullName evidence="3">YhcH/YjgK/YiaL family protein</fullName>
    </recommendedName>
</protein>
<dbReference type="SUPFAM" id="SSF51197">
    <property type="entry name" value="Clavaminate synthase-like"/>
    <property type="match status" value="1"/>
</dbReference>
<dbReference type="KEGG" id="elut:CKA38_11925"/>
<dbReference type="Proteomes" id="UP000244896">
    <property type="component" value="Chromosome"/>
</dbReference>
<dbReference type="Pfam" id="PF04074">
    <property type="entry name" value="DUF386"/>
    <property type="match status" value="1"/>
</dbReference>
<dbReference type="AlphaFoldDB" id="A0A2U8E5Q4"/>
<evidence type="ECO:0000313" key="1">
    <source>
        <dbReference type="EMBL" id="AWI09862.1"/>
    </source>
</evidence>
<dbReference type="InterPro" id="IPR037012">
    <property type="entry name" value="NanQ/TabA/YiaL_sf"/>
</dbReference>
<proteinExistence type="predicted"/>
<organism evidence="1 2">
    <name type="scientific">Ereboglobus luteus</name>
    <dbReference type="NCBI Taxonomy" id="1796921"/>
    <lineage>
        <taxon>Bacteria</taxon>
        <taxon>Pseudomonadati</taxon>
        <taxon>Verrucomicrobiota</taxon>
        <taxon>Opitutia</taxon>
        <taxon>Opitutales</taxon>
        <taxon>Opitutaceae</taxon>
        <taxon>Ereboglobus</taxon>
    </lineage>
</organism>
<dbReference type="GO" id="GO:0005829">
    <property type="term" value="C:cytosol"/>
    <property type="evidence" value="ECO:0007669"/>
    <property type="project" value="TreeGrafter"/>
</dbReference>
<reference evidence="1 2" key="1">
    <citation type="journal article" date="2018" name="Syst. Appl. Microbiol.">
        <title>Ereboglobus luteus gen. nov. sp. nov. from cockroach guts, and new insights into the oxygen relationship of the genera Opitutus and Didymococcus (Verrucomicrobia: Opitutaceae).</title>
        <authorList>
            <person name="Tegtmeier D."/>
            <person name="Belitz A."/>
            <person name="Radek R."/>
            <person name="Heimerl T."/>
            <person name="Brune A."/>
        </authorList>
    </citation>
    <scope>NUCLEOTIDE SEQUENCE [LARGE SCALE GENOMIC DNA]</scope>
    <source>
        <strain evidence="1 2">Ho45</strain>
    </source>
</reference>
<dbReference type="InterPro" id="IPR004375">
    <property type="entry name" value="NanQ/TabA/YiaL"/>
</dbReference>
<dbReference type="NCBIfam" id="TIGR00022">
    <property type="entry name" value="YhcH/YjgK/YiaL family protein"/>
    <property type="match status" value="1"/>
</dbReference>
<sequence>MAIFGSLKTVRAQTTGRNENYKTAFDYIDDCLKPGTDAHKLIHSLAAGDSDRVELGNGAFALPQVYLSKAPRETGFFESHLAYVDVQAIISGEEIVEVTDVANLKVKENRTPAQDAIIYEMYDESSPVRLRAGEVTVLDPVDGHMPCIAVKEPALIRKIVVKIPVA</sequence>
<dbReference type="EMBL" id="CP023004">
    <property type="protein sequence ID" value="AWI09862.1"/>
    <property type="molecule type" value="Genomic_DNA"/>
</dbReference>
<accession>A0A2U8E5Q4</accession>
<dbReference type="PANTHER" id="PTHR34986">
    <property type="entry name" value="EVOLVED BETA-GALACTOSIDASE SUBUNIT BETA"/>
    <property type="match status" value="1"/>
</dbReference>
<gene>
    <name evidence="1" type="ORF">CKA38_11925</name>
</gene>
<name>A0A2U8E5Q4_9BACT</name>
<dbReference type="RefSeq" id="WP_108825676.1">
    <property type="nucleotide sequence ID" value="NZ_CP023004.1"/>
</dbReference>
<dbReference type="OrthoDB" id="9792756at2"/>
<keyword evidence="2" id="KW-1185">Reference proteome</keyword>
<dbReference type="Gene3D" id="2.60.120.370">
    <property type="entry name" value="YhcH/YjgK/YiaL"/>
    <property type="match status" value="1"/>
</dbReference>
<evidence type="ECO:0008006" key="3">
    <source>
        <dbReference type="Google" id="ProtNLM"/>
    </source>
</evidence>